<keyword evidence="8" id="KW-0496">Mitochondrion</keyword>
<dbReference type="InterPro" id="IPR023395">
    <property type="entry name" value="MCP_dom_sf"/>
</dbReference>
<sequence>PVKKVVIVGYKCACIICLDRLGYGIGTFLEICDFVILVECKMSNNDKEKDKAIPGYMRFVIGGLAGVSATTLIQPLDVLKNRMQLSGEGGKKRDHSNTFQAFRNIVAKEGTRGLYQGISANILRQATYTTTRIGVYQSLVDLFARAGYEGFSAQVSAGLLGGMIGSLVGAPPDVALVRMMSDGRLPVSERRNYRHVGDALTRMVSEEGVFVLLRGVAPAMLRAMIGSVSQLVTYTQTKHYLIDHGMMKDDPRCHFVSSLLAGLVYTTVSNPIDMAKTRIQTMKSVDGRPVYTGLFDVWTKTISKEGVLSLWKGFSPYYMRMAPHTTLLLLFTERFTYIYSVHILHNKSSHAF</sequence>
<dbReference type="InterPro" id="IPR018108">
    <property type="entry name" value="MCP_transmembrane"/>
</dbReference>
<keyword evidence="3 11" id="KW-0813">Transport</keyword>
<evidence type="ECO:0000256" key="1">
    <source>
        <dbReference type="ARBA" id="ARBA00004448"/>
    </source>
</evidence>
<proteinExistence type="inferred from homology"/>
<evidence type="ECO:0000256" key="6">
    <source>
        <dbReference type="ARBA" id="ARBA00022792"/>
    </source>
</evidence>
<evidence type="ECO:0000256" key="11">
    <source>
        <dbReference type="RuleBase" id="RU000488"/>
    </source>
</evidence>
<evidence type="ECO:0000313" key="12">
    <source>
        <dbReference type="EMBL" id="JAS96429.1"/>
    </source>
</evidence>
<keyword evidence="9 10" id="KW-0472">Membrane</keyword>
<gene>
    <name evidence="12" type="ORF">g.25244</name>
</gene>
<keyword evidence="5" id="KW-0677">Repeat</keyword>
<comment type="subcellular location">
    <subcellularLocation>
        <location evidence="1">Mitochondrion inner membrane</location>
        <topology evidence="1">Multi-pass membrane protein</topology>
    </subcellularLocation>
</comment>
<dbReference type="Gene3D" id="1.50.40.10">
    <property type="entry name" value="Mitochondrial carrier domain"/>
    <property type="match status" value="1"/>
</dbReference>
<keyword evidence="6" id="KW-0999">Mitochondrion inner membrane</keyword>
<feature type="repeat" description="Solcar" evidence="10">
    <location>
        <begin position="249"/>
        <end position="338"/>
    </location>
</feature>
<dbReference type="Pfam" id="PF00153">
    <property type="entry name" value="Mito_carr"/>
    <property type="match status" value="3"/>
</dbReference>
<evidence type="ECO:0000256" key="9">
    <source>
        <dbReference type="ARBA" id="ARBA00023136"/>
    </source>
</evidence>
<comment type="similarity">
    <text evidence="2 11">Belongs to the mitochondrial carrier (TC 2.A.29) family.</text>
</comment>
<feature type="repeat" description="Solcar" evidence="10">
    <location>
        <begin position="57"/>
        <end position="142"/>
    </location>
</feature>
<evidence type="ECO:0000256" key="8">
    <source>
        <dbReference type="ARBA" id="ARBA00023128"/>
    </source>
</evidence>
<keyword evidence="4 10" id="KW-0812">Transmembrane</keyword>
<dbReference type="AlphaFoldDB" id="A0A1B6JB93"/>
<organism evidence="12">
    <name type="scientific">Homalodisca liturata</name>
    <dbReference type="NCBI Taxonomy" id="320908"/>
    <lineage>
        <taxon>Eukaryota</taxon>
        <taxon>Metazoa</taxon>
        <taxon>Ecdysozoa</taxon>
        <taxon>Arthropoda</taxon>
        <taxon>Hexapoda</taxon>
        <taxon>Insecta</taxon>
        <taxon>Pterygota</taxon>
        <taxon>Neoptera</taxon>
        <taxon>Paraneoptera</taxon>
        <taxon>Hemiptera</taxon>
        <taxon>Auchenorrhyncha</taxon>
        <taxon>Membracoidea</taxon>
        <taxon>Cicadellidae</taxon>
        <taxon>Cicadellinae</taxon>
        <taxon>Proconiini</taxon>
        <taxon>Homalodisca</taxon>
    </lineage>
</organism>
<dbReference type="InterPro" id="IPR050391">
    <property type="entry name" value="Mito_Metabolite_Transporter"/>
</dbReference>
<dbReference type="SUPFAM" id="SSF103506">
    <property type="entry name" value="Mitochondrial carrier"/>
    <property type="match status" value="1"/>
</dbReference>
<name>A0A1B6JB93_9HEMI</name>
<dbReference type="GO" id="GO:0005743">
    <property type="term" value="C:mitochondrial inner membrane"/>
    <property type="evidence" value="ECO:0007669"/>
    <property type="project" value="UniProtKB-SubCell"/>
</dbReference>
<evidence type="ECO:0000256" key="5">
    <source>
        <dbReference type="ARBA" id="ARBA00022737"/>
    </source>
</evidence>
<evidence type="ECO:0000256" key="4">
    <source>
        <dbReference type="ARBA" id="ARBA00022692"/>
    </source>
</evidence>
<evidence type="ECO:0000256" key="10">
    <source>
        <dbReference type="PROSITE-ProRule" id="PRU00282"/>
    </source>
</evidence>
<evidence type="ECO:0000256" key="3">
    <source>
        <dbReference type="ARBA" id="ARBA00022448"/>
    </source>
</evidence>
<feature type="repeat" description="Solcar" evidence="10">
    <location>
        <begin position="149"/>
        <end position="240"/>
    </location>
</feature>
<evidence type="ECO:0000256" key="7">
    <source>
        <dbReference type="ARBA" id="ARBA00022989"/>
    </source>
</evidence>
<evidence type="ECO:0008006" key="13">
    <source>
        <dbReference type="Google" id="ProtNLM"/>
    </source>
</evidence>
<dbReference type="FunFam" id="1.50.40.10:FF:000009">
    <property type="entry name" value="Mitochondrial 2-oxoglutarate/malate carrier protein"/>
    <property type="match status" value="1"/>
</dbReference>
<dbReference type="PROSITE" id="PS50920">
    <property type="entry name" value="SOLCAR"/>
    <property type="match status" value="3"/>
</dbReference>
<protein>
    <recommendedName>
        <fullName evidence="13">Mitochondrial carrier protein</fullName>
    </recommendedName>
</protein>
<dbReference type="PANTHER" id="PTHR45618">
    <property type="entry name" value="MITOCHONDRIAL DICARBOXYLATE CARRIER-RELATED"/>
    <property type="match status" value="1"/>
</dbReference>
<reference evidence="12" key="1">
    <citation type="submission" date="2015-11" db="EMBL/GenBank/DDBJ databases">
        <title>De novo transcriptome assembly of four potential Pierce s Disease insect vectors from Arizona vineyards.</title>
        <authorList>
            <person name="Tassone E.E."/>
        </authorList>
    </citation>
    <scope>NUCLEOTIDE SEQUENCE</scope>
</reference>
<feature type="non-terminal residue" evidence="12">
    <location>
        <position position="1"/>
    </location>
</feature>
<accession>A0A1B6JB93</accession>
<evidence type="ECO:0000256" key="2">
    <source>
        <dbReference type="ARBA" id="ARBA00006375"/>
    </source>
</evidence>
<keyword evidence="7" id="KW-1133">Transmembrane helix</keyword>
<dbReference type="EMBL" id="GECU01011277">
    <property type="protein sequence ID" value="JAS96429.1"/>
    <property type="molecule type" value="Transcribed_RNA"/>
</dbReference>